<organism evidence="1 2">
    <name type="scientific">Allacma fusca</name>
    <dbReference type="NCBI Taxonomy" id="39272"/>
    <lineage>
        <taxon>Eukaryota</taxon>
        <taxon>Metazoa</taxon>
        <taxon>Ecdysozoa</taxon>
        <taxon>Arthropoda</taxon>
        <taxon>Hexapoda</taxon>
        <taxon>Collembola</taxon>
        <taxon>Symphypleona</taxon>
        <taxon>Sminthuridae</taxon>
        <taxon>Allacma</taxon>
    </lineage>
</organism>
<dbReference type="OrthoDB" id="2122982at2759"/>
<accession>A0A8J2LU43</accession>
<proteinExistence type="predicted"/>
<protein>
    <submittedName>
        <fullName evidence="1">Uncharacterized protein</fullName>
    </submittedName>
</protein>
<comment type="caution">
    <text evidence="1">The sequence shown here is derived from an EMBL/GenBank/DDBJ whole genome shotgun (WGS) entry which is preliminary data.</text>
</comment>
<evidence type="ECO:0000313" key="2">
    <source>
        <dbReference type="Proteomes" id="UP000708208"/>
    </source>
</evidence>
<feature type="non-terminal residue" evidence="1">
    <location>
        <position position="1"/>
    </location>
</feature>
<keyword evidence="2" id="KW-1185">Reference proteome</keyword>
<dbReference type="AlphaFoldDB" id="A0A8J2LU43"/>
<dbReference type="Proteomes" id="UP000708208">
    <property type="component" value="Unassembled WGS sequence"/>
</dbReference>
<dbReference type="EMBL" id="CAJVCH010571097">
    <property type="protein sequence ID" value="CAG7836617.1"/>
    <property type="molecule type" value="Genomic_DNA"/>
</dbReference>
<evidence type="ECO:0000313" key="1">
    <source>
        <dbReference type="EMBL" id="CAG7836617.1"/>
    </source>
</evidence>
<sequence>VGYEGAYDLRIFDNSPVGVRHPGVVCDGCNEVKSLKRTLYLCVLRAGNWTIQYTLAIRAPIKAPQKRSYNE</sequence>
<name>A0A8J2LU43_9HEXA</name>
<reference evidence="1" key="1">
    <citation type="submission" date="2021-06" db="EMBL/GenBank/DDBJ databases">
        <authorList>
            <person name="Hodson N. C."/>
            <person name="Mongue J. A."/>
            <person name="Jaron S. K."/>
        </authorList>
    </citation>
    <scope>NUCLEOTIDE SEQUENCE</scope>
</reference>
<gene>
    <name evidence="1" type="ORF">AFUS01_LOCUS45847</name>
</gene>